<organism evidence="2 3">
    <name type="scientific">Piscinibacter sakaiensis</name>
    <name type="common">Ideonella sakaiensis</name>
    <dbReference type="NCBI Taxonomy" id="1547922"/>
    <lineage>
        <taxon>Bacteria</taxon>
        <taxon>Pseudomonadati</taxon>
        <taxon>Pseudomonadota</taxon>
        <taxon>Betaproteobacteria</taxon>
        <taxon>Burkholderiales</taxon>
        <taxon>Sphaerotilaceae</taxon>
        <taxon>Piscinibacter</taxon>
    </lineage>
</organism>
<protein>
    <recommendedName>
        <fullName evidence="4">DUF1501 domain-containing protein</fullName>
    </recommendedName>
</protein>
<evidence type="ECO:0000313" key="3">
    <source>
        <dbReference type="Proteomes" id="UP000037660"/>
    </source>
</evidence>
<gene>
    <name evidence="2" type="ORF">ISF6_4973</name>
</gene>
<dbReference type="EMBL" id="BBYR01000077">
    <property type="protein sequence ID" value="GAP38515.1"/>
    <property type="molecule type" value="Genomic_DNA"/>
</dbReference>
<accession>A0A0K8P8J6</accession>
<dbReference type="PANTHER" id="PTHR43737">
    <property type="entry name" value="BLL7424 PROTEIN"/>
    <property type="match status" value="1"/>
</dbReference>
<feature type="signal peptide" evidence="1">
    <location>
        <begin position="1"/>
        <end position="49"/>
    </location>
</feature>
<dbReference type="Pfam" id="PF07394">
    <property type="entry name" value="DUF1501"/>
    <property type="match status" value="1"/>
</dbReference>
<evidence type="ECO:0000256" key="1">
    <source>
        <dbReference type="SAM" id="SignalP"/>
    </source>
</evidence>
<sequence>MSSPTASLDRRHFLRAAAGLAATATSRAATPLALGLAGLATLAAQRAQAADTGGPYRALVCLFMNGGNDSHNWLVPADAAGYAEYARARADLAWPTGSLLPIAATGQDAGRAFAVPMELQPLRAWYERGRAGFVANAGPLTRPITLAEYKAGTAVPAKLFSHNDQQSTWQSLAPEGARSGWGGRMGDLLMSANQQPLFTAVSATGNAVFLSGSSVVQYQLSGSGPIRARALGSSWVQGSSTAGAILRRTLAASGDNLLQSEATRVMQRAIAADDALSSAFLATAVPAIPATPVSGGSTLNNEGLARQLRVVAQMVAAGQTLGMRRQVFMVSIGGFDTHGNQMRDQPVLMSRVALSIDYFLTTLQGMGLLDNVTLFTASDFGRTLVSNGDGSDHGWGAHHVIAGGGARGGMIHGRFPVTALGTPDDVGSGRLLPGISVTELAAQLGGWMGLNRSELEGVLPNLPAFGNRLPAMMAA</sequence>
<reference evidence="2 3" key="2">
    <citation type="journal article" date="2016" name="Science">
        <title>A bacterium that degrades and assimilates poly(ethylene terephthalate).</title>
        <authorList>
            <person name="Yoshida S."/>
            <person name="Hiraga K."/>
            <person name="Takehana T."/>
            <person name="Taniguchi I."/>
            <person name="Yamaji H."/>
            <person name="Maeda Y."/>
            <person name="Toyohara K."/>
            <person name="Miyamoto K."/>
            <person name="Kimura Y."/>
            <person name="Oda K."/>
        </authorList>
    </citation>
    <scope>NUCLEOTIDE SEQUENCE [LARGE SCALE GENOMIC DNA]</scope>
    <source>
        <strain evidence="3">NBRC 110686 / TISTR 2288 / 201-F6</strain>
    </source>
</reference>
<evidence type="ECO:0008006" key="4">
    <source>
        <dbReference type="Google" id="ProtNLM"/>
    </source>
</evidence>
<reference evidence="3" key="1">
    <citation type="submission" date="2015-07" db="EMBL/GenBank/DDBJ databases">
        <title>Discovery of a poly(ethylene terephthalate assimilation.</title>
        <authorList>
            <person name="Yoshida S."/>
            <person name="Hiraga K."/>
            <person name="Takehana T."/>
            <person name="Taniguchi I."/>
            <person name="Yamaji H."/>
            <person name="Maeda Y."/>
            <person name="Toyohara K."/>
            <person name="Miyamoto K."/>
            <person name="Kimura Y."/>
            <person name="Oda K."/>
        </authorList>
    </citation>
    <scope>NUCLEOTIDE SEQUENCE [LARGE SCALE GENOMIC DNA]</scope>
    <source>
        <strain evidence="3">NBRC 110686 / TISTR 2288 / 201-F6</strain>
    </source>
</reference>
<dbReference type="PROSITE" id="PS51318">
    <property type="entry name" value="TAT"/>
    <property type="match status" value="1"/>
</dbReference>
<dbReference type="InterPro" id="IPR006311">
    <property type="entry name" value="TAT_signal"/>
</dbReference>
<dbReference type="OrthoDB" id="9779968at2"/>
<feature type="chain" id="PRO_5005513864" description="DUF1501 domain-containing protein" evidence="1">
    <location>
        <begin position="50"/>
        <end position="475"/>
    </location>
</feature>
<keyword evidence="1" id="KW-0732">Signal</keyword>
<dbReference type="PANTHER" id="PTHR43737:SF1">
    <property type="entry name" value="DUF1501 DOMAIN-CONTAINING PROTEIN"/>
    <property type="match status" value="1"/>
</dbReference>
<dbReference type="InterPro" id="IPR010869">
    <property type="entry name" value="DUF1501"/>
</dbReference>
<comment type="caution">
    <text evidence="2">The sequence shown here is derived from an EMBL/GenBank/DDBJ whole genome shotgun (WGS) entry which is preliminary data.</text>
</comment>
<keyword evidence="3" id="KW-1185">Reference proteome</keyword>
<dbReference type="Proteomes" id="UP000037660">
    <property type="component" value="Unassembled WGS sequence"/>
</dbReference>
<evidence type="ECO:0000313" key="2">
    <source>
        <dbReference type="EMBL" id="GAP38515.1"/>
    </source>
</evidence>
<name>A0A0K8P8J6_PISS1</name>
<dbReference type="RefSeq" id="WP_054022370.1">
    <property type="nucleotide sequence ID" value="NZ_BBYR01000077.1"/>
</dbReference>
<dbReference type="STRING" id="1547922.ISF6_4973"/>
<dbReference type="AlphaFoldDB" id="A0A0K8P8J6"/>
<proteinExistence type="predicted"/>